<dbReference type="InterPro" id="IPR036875">
    <property type="entry name" value="Znf_CCHC_sf"/>
</dbReference>
<gene>
    <name evidence="5" type="ORF">CBR_g4667</name>
</gene>
<feature type="transmembrane region" description="Helical" evidence="3">
    <location>
        <begin position="20"/>
        <end position="41"/>
    </location>
</feature>
<keyword evidence="1" id="KW-0479">Metal-binding</keyword>
<keyword evidence="1" id="KW-0862">Zinc</keyword>
<dbReference type="PROSITE" id="PS50158">
    <property type="entry name" value="ZF_CCHC"/>
    <property type="match status" value="1"/>
</dbReference>
<evidence type="ECO:0000256" key="1">
    <source>
        <dbReference type="PROSITE-ProRule" id="PRU00047"/>
    </source>
</evidence>
<dbReference type="SUPFAM" id="SSF57756">
    <property type="entry name" value="Retrovirus zinc finger-like domains"/>
    <property type="match status" value="1"/>
</dbReference>
<evidence type="ECO:0000313" key="6">
    <source>
        <dbReference type="Proteomes" id="UP000265515"/>
    </source>
</evidence>
<evidence type="ECO:0000259" key="4">
    <source>
        <dbReference type="PROSITE" id="PS50158"/>
    </source>
</evidence>
<dbReference type="InterPro" id="IPR001878">
    <property type="entry name" value="Znf_CCHC"/>
</dbReference>
<dbReference type="Pfam" id="PF00098">
    <property type="entry name" value="zf-CCHC"/>
    <property type="match status" value="1"/>
</dbReference>
<dbReference type="SMART" id="SM00343">
    <property type="entry name" value="ZnF_C2HC"/>
    <property type="match status" value="1"/>
</dbReference>
<comment type="caution">
    <text evidence="5">The sequence shown here is derived from an EMBL/GenBank/DDBJ whole genome shotgun (WGS) entry which is preliminary data.</text>
</comment>
<feature type="domain" description="CCHC-type" evidence="4">
    <location>
        <begin position="48"/>
        <end position="64"/>
    </location>
</feature>
<dbReference type="Proteomes" id="UP000265515">
    <property type="component" value="Unassembled WGS sequence"/>
</dbReference>
<name>A0A388KIH4_CHABU</name>
<evidence type="ECO:0000256" key="2">
    <source>
        <dbReference type="SAM" id="MobiDB-lite"/>
    </source>
</evidence>
<keyword evidence="3" id="KW-0472">Membrane</keyword>
<dbReference type="AlphaFoldDB" id="A0A388KIH4"/>
<feature type="region of interest" description="Disordered" evidence="2">
    <location>
        <begin position="215"/>
        <end position="258"/>
    </location>
</feature>
<keyword evidence="6" id="KW-1185">Reference proteome</keyword>
<accession>A0A388KIH4</accession>
<reference evidence="5 6" key="1">
    <citation type="journal article" date="2018" name="Cell">
        <title>The Chara Genome: Secondary Complexity and Implications for Plant Terrestrialization.</title>
        <authorList>
            <person name="Nishiyama T."/>
            <person name="Sakayama H."/>
            <person name="Vries J.D."/>
            <person name="Buschmann H."/>
            <person name="Saint-Marcoux D."/>
            <person name="Ullrich K.K."/>
            <person name="Haas F.B."/>
            <person name="Vanderstraeten L."/>
            <person name="Becker D."/>
            <person name="Lang D."/>
            <person name="Vosolsobe S."/>
            <person name="Rombauts S."/>
            <person name="Wilhelmsson P.K.I."/>
            <person name="Janitza P."/>
            <person name="Kern R."/>
            <person name="Heyl A."/>
            <person name="Rumpler F."/>
            <person name="Villalobos L.I.A.C."/>
            <person name="Clay J.M."/>
            <person name="Skokan R."/>
            <person name="Toyoda A."/>
            <person name="Suzuki Y."/>
            <person name="Kagoshima H."/>
            <person name="Schijlen E."/>
            <person name="Tajeshwar N."/>
            <person name="Catarino B."/>
            <person name="Hetherington A.J."/>
            <person name="Saltykova A."/>
            <person name="Bonnot C."/>
            <person name="Breuninger H."/>
            <person name="Symeonidi A."/>
            <person name="Radhakrishnan G.V."/>
            <person name="Van Nieuwerburgh F."/>
            <person name="Deforce D."/>
            <person name="Chang C."/>
            <person name="Karol K.G."/>
            <person name="Hedrich R."/>
            <person name="Ulvskov P."/>
            <person name="Glockner G."/>
            <person name="Delwiche C.F."/>
            <person name="Petrasek J."/>
            <person name="Van de Peer Y."/>
            <person name="Friml J."/>
            <person name="Beilby M."/>
            <person name="Dolan L."/>
            <person name="Kohara Y."/>
            <person name="Sugano S."/>
            <person name="Fujiyama A."/>
            <person name="Delaux P.-M."/>
            <person name="Quint M."/>
            <person name="TheiBen G."/>
            <person name="Hagemann M."/>
            <person name="Harholt J."/>
            <person name="Dunand C."/>
            <person name="Zachgo S."/>
            <person name="Langdale J."/>
            <person name="Maumus F."/>
            <person name="Straeten D.V.D."/>
            <person name="Gould S.B."/>
            <person name="Rensing S.A."/>
        </authorList>
    </citation>
    <scope>NUCLEOTIDE SEQUENCE [LARGE SCALE GENOMIC DNA]</scope>
    <source>
        <strain evidence="5 6">S276</strain>
    </source>
</reference>
<evidence type="ECO:0000256" key="3">
    <source>
        <dbReference type="SAM" id="Phobius"/>
    </source>
</evidence>
<protein>
    <recommendedName>
        <fullName evidence="4">CCHC-type domain-containing protein</fullName>
    </recommendedName>
</protein>
<dbReference type="GO" id="GO:0003676">
    <property type="term" value="F:nucleic acid binding"/>
    <property type="evidence" value="ECO:0007669"/>
    <property type="project" value="InterPro"/>
</dbReference>
<keyword evidence="3" id="KW-0812">Transmembrane</keyword>
<feature type="compositionally biased region" description="Polar residues" evidence="2">
    <location>
        <begin position="76"/>
        <end position="87"/>
    </location>
</feature>
<feature type="region of interest" description="Disordered" evidence="2">
    <location>
        <begin position="62"/>
        <end position="111"/>
    </location>
</feature>
<dbReference type="Gene3D" id="4.10.60.10">
    <property type="entry name" value="Zinc finger, CCHC-type"/>
    <property type="match status" value="1"/>
</dbReference>
<keyword evidence="3" id="KW-1133">Transmembrane helix</keyword>
<dbReference type="EMBL" id="BFEA01000121">
    <property type="protein sequence ID" value="GBG69839.1"/>
    <property type="molecule type" value="Genomic_DNA"/>
</dbReference>
<dbReference type="GO" id="GO:0008270">
    <property type="term" value="F:zinc ion binding"/>
    <property type="evidence" value="ECO:0007669"/>
    <property type="project" value="UniProtKB-KW"/>
</dbReference>
<keyword evidence="1" id="KW-0863">Zinc-finger</keyword>
<feature type="compositionally biased region" description="Basic and acidic residues" evidence="2">
    <location>
        <begin position="243"/>
        <end position="253"/>
    </location>
</feature>
<proteinExistence type="predicted"/>
<sequence length="309" mass="35257">MALGLGVKTFGVWNGLGSPWLYSFILLVLSFVAGLLIGGVIMATPGNKCFNCGGEGHFARECPSQRQQQPGGGSGASTPTVNRYWTSRRTQDDTEEREEQTRRKEQEEKKKMDELIRQEIERNTEAMEVRVMSKLGRQYLVTREEARREEISSPVFRSSNFGTRREVSRSPAFRQPTLSTREREYGEFEDCGIEDIEDEIAKLYELREKKRKGKEPLQASKKVFRQPDFQRDDGSVLNTPRPESSRMGEERGRTKIPAGSGPEGVLAYVLQQRRLLTSKCKAQLLSICAAENVEYTTKIRLWRRSLKHA</sequence>
<feature type="compositionally biased region" description="Basic and acidic residues" evidence="2">
    <location>
        <begin position="99"/>
        <end position="111"/>
    </location>
</feature>
<organism evidence="5 6">
    <name type="scientific">Chara braunii</name>
    <name type="common">Braun's stonewort</name>
    <dbReference type="NCBI Taxonomy" id="69332"/>
    <lineage>
        <taxon>Eukaryota</taxon>
        <taxon>Viridiplantae</taxon>
        <taxon>Streptophyta</taxon>
        <taxon>Charophyceae</taxon>
        <taxon>Charales</taxon>
        <taxon>Characeae</taxon>
        <taxon>Chara</taxon>
    </lineage>
</organism>
<dbReference type="Gramene" id="GBG69839">
    <property type="protein sequence ID" value="GBG69839"/>
    <property type="gene ID" value="CBR_g4667"/>
</dbReference>
<evidence type="ECO:0000313" key="5">
    <source>
        <dbReference type="EMBL" id="GBG69839.1"/>
    </source>
</evidence>